<gene>
    <name evidence="2" type="ORF">NLU13_5607</name>
</gene>
<dbReference type="Proteomes" id="UP001175261">
    <property type="component" value="Unassembled WGS sequence"/>
</dbReference>
<reference evidence="2" key="1">
    <citation type="submission" date="2022-10" db="EMBL/GenBank/DDBJ databases">
        <title>Determination and structural analysis of whole genome sequence of Sarocladium strictum F4-1.</title>
        <authorList>
            <person name="Hu L."/>
            <person name="Jiang Y."/>
        </authorList>
    </citation>
    <scope>NUCLEOTIDE SEQUENCE</scope>
    <source>
        <strain evidence="2">F4-1</strain>
    </source>
</reference>
<evidence type="ECO:0000313" key="2">
    <source>
        <dbReference type="EMBL" id="KAK0387294.1"/>
    </source>
</evidence>
<dbReference type="AlphaFoldDB" id="A0AA39GIV2"/>
<evidence type="ECO:0000256" key="1">
    <source>
        <dbReference type="ARBA" id="ARBA00023002"/>
    </source>
</evidence>
<dbReference type="InterPro" id="IPR002347">
    <property type="entry name" value="SDR_fam"/>
</dbReference>
<sequence>MDNKFRPTVGDIATLSRLTGIHYPVLFLLRRYVIIVSGATGGIGSETAKHLALRDARVYLSGRSTEKIEQTMARLNNDAGRDLDLHALRMDLEDLQSVKSAAGEFMRCESRLDILINNAGVRRLHRQWQVNYLAPHTLTSYLMPLLLATATKTGGSMDRVRVVNVSSDAAWQGPMAIDMDDVNLTKEKGTMAGWRRYGHAKQALIRDTKSFNDRHSSQGVTAYSLHPGIVATGLQSGDQGAFGKITRPLTKYLSFSTTLDASYNTFFAATSKDAVADAGRFFMPVGKLEPKADGFIKDTAGNDALWELGNRQMRKILG</sequence>
<evidence type="ECO:0000313" key="3">
    <source>
        <dbReference type="Proteomes" id="UP001175261"/>
    </source>
</evidence>
<dbReference type="GO" id="GO:0016491">
    <property type="term" value="F:oxidoreductase activity"/>
    <property type="evidence" value="ECO:0007669"/>
    <property type="project" value="UniProtKB-KW"/>
</dbReference>
<proteinExistence type="predicted"/>
<keyword evidence="3" id="KW-1185">Reference proteome</keyword>
<keyword evidence="1" id="KW-0560">Oxidoreductase</keyword>
<dbReference type="EMBL" id="JAPDFR010000004">
    <property type="protein sequence ID" value="KAK0387294.1"/>
    <property type="molecule type" value="Genomic_DNA"/>
</dbReference>
<organism evidence="2 3">
    <name type="scientific">Sarocladium strictum</name>
    <name type="common">Black bundle disease fungus</name>
    <name type="synonym">Acremonium strictum</name>
    <dbReference type="NCBI Taxonomy" id="5046"/>
    <lineage>
        <taxon>Eukaryota</taxon>
        <taxon>Fungi</taxon>
        <taxon>Dikarya</taxon>
        <taxon>Ascomycota</taxon>
        <taxon>Pezizomycotina</taxon>
        <taxon>Sordariomycetes</taxon>
        <taxon>Hypocreomycetidae</taxon>
        <taxon>Hypocreales</taxon>
        <taxon>Sarocladiaceae</taxon>
        <taxon>Sarocladium</taxon>
    </lineage>
</organism>
<protein>
    <submittedName>
        <fullName evidence="2">Uncharacterized protein</fullName>
    </submittedName>
</protein>
<comment type="caution">
    <text evidence="2">The sequence shown here is derived from an EMBL/GenBank/DDBJ whole genome shotgun (WGS) entry which is preliminary data.</text>
</comment>
<dbReference type="Gene3D" id="3.40.50.720">
    <property type="entry name" value="NAD(P)-binding Rossmann-like Domain"/>
    <property type="match status" value="1"/>
</dbReference>
<accession>A0AA39GIV2</accession>
<dbReference type="PANTHER" id="PTHR43157:SF31">
    <property type="entry name" value="PHOSPHATIDYLINOSITOL-GLYCAN BIOSYNTHESIS CLASS F PROTEIN"/>
    <property type="match status" value="1"/>
</dbReference>
<dbReference type="Pfam" id="PF00106">
    <property type="entry name" value="adh_short"/>
    <property type="match status" value="1"/>
</dbReference>
<dbReference type="PRINTS" id="PR00081">
    <property type="entry name" value="GDHRDH"/>
</dbReference>
<name>A0AA39GIV2_SARSR</name>
<dbReference type="InterPro" id="IPR036291">
    <property type="entry name" value="NAD(P)-bd_dom_sf"/>
</dbReference>
<dbReference type="SUPFAM" id="SSF51735">
    <property type="entry name" value="NAD(P)-binding Rossmann-fold domains"/>
    <property type="match status" value="1"/>
</dbReference>
<dbReference type="PANTHER" id="PTHR43157">
    <property type="entry name" value="PHOSPHATIDYLINOSITOL-GLYCAN BIOSYNTHESIS CLASS F PROTEIN-RELATED"/>
    <property type="match status" value="1"/>
</dbReference>